<evidence type="ECO:0000313" key="3">
    <source>
        <dbReference type="Proteomes" id="UP000281771"/>
    </source>
</evidence>
<feature type="transmembrane region" description="Helical" evidence="1">
    <location>
        <begin position="57"/>
        <end position="77"/>
    </location>
</feature>
<gene>
    <name evidence="2" type="ORF">EII38_04990</name>
</gene>
<keyword evidence="3" id="KW-1185">Reference proteome</keyword>
<protein>
    <submittedName>
        <fullName evidence="2">Amino acid transporter</fullName>
    </submittedName>
</protein>
<evidence type="ECO:0000313" key="2">
    <source>
        <dbReference type="EMBL" id="RRD31697.1"/>
    </source>
</evidence>
<keyword evidence="1" id="KW-1133">Transmembrane helix</keyword>
<accession>A0A3P1VDD4</accession>
<dbReference type="RefSeq" id="WP_124776718.1">
    <property type="nucleotide sequence ID" value="NZ_RQZA01000003.1"/>
</dbReference>
<keyword evidence="1" id="KW-0472">Membrane</keyword>
<feature type="transmembrane region" description="Helical" evidence="1">
    <location>
        <begin position="147"/>
        <end position="168"/>
    </location>
</feature>
<dbReference type="AlphaFoldDB" id="A0A3P1VDD4"/>
<feature type="transmembrane region" description="Helical" evidence="1">
    <location>
        <begin position="180"/>
        <end position="203"/>
    </location>
</feature>
<keyword evidence="1" id="KW-0812">Transmembrane</keyword>
<evidence type="ECO:0000256" key="1">
    <source>
        <dbReference type="SAM" id="Phobius"/>
    </source>
</evidence>
<reference evidence="2 3" key="1">
    <citation type="submission" date="2018-11" db="EMBL/GenBank/DDBJ databases">
        <title>Genomes From Bacteria Associated with the Canine Oral Cavity: a Test Case for Automated Genome-Based Taxonomic Assignment.</title>
        <authorList>
            <person name="Coil D.A."/>
            <person name="Jospin G."/>
            <person name="Darling A.E."/>
            <person name="Wallis C."/>
            <person name="Davis I.J."/>
            <person name="Harris S."/>
            <person name="Eisen J.A."/>
            <person name="Holcombe L.J."/>
            <person name="O'Flynn C."/>
        </authorList>
    </citation>
    <scope>NUCLEOTIDE SEQUENCE [LARGE SCALE GENOMIC DNA]</scope>
    <source>
        <strain evidence="2 3">OH4621_COT-116</strain>
    </source>
</reference>
<name>A0A3P1VDD4_9STRE</name>
<feature type="transmembrane region" description="Helical" evidence="1">
    <location>
        <begin position="215"/>
        <end position="235"/>
    </location>
</feature>
<feature type="transmembrane region" description="Helical" evidence="1">
    <location>
        <begin position="98"/>
        <end position="127"/>
    </location>
</feature>
<proteinExistence type="predicted"/>
<dbReference type="EMBL" id="RQZA01000003">
    <property type="protein sequence ID" value="RRD31697.1"/>
    <property type="molecule type" value="Genomic_DNA"/>
</dbReference>
<comment type="caution">
    <text evidence="2">The sequence shown here is derived from an EMBL/GenBank/DDBJ whole genome shotgun (WGS) entry which is preliminary data.</text>
</comment>
<organism evidence="2 3">
    <name type="scientific">Streptococcus minor</name>
    <dbReference type="NCBI Taxonomy" id="229549"/>
    <lineage>
        <taxon>Bacteria</taxon>
        <taxon>Bacillati</taxon>
        <taxon>Bacillota</taxon>
        <taxon>Bacilli</taxon>
        <taxon>Lactobacillales</taxon>
        <taxon>Streptococcaceae</taxon>
        <taxon>Streptococcus</taxon>
    </lineage>
</organism>
<feature type="transmembrane region" description="Helical" evidence="1">
    <location>
        <begin position="20"/>
        <end position="37"/>
    </location>
</feature>
<sequence>MMLFTSILKSVASRRDVKIFFGFIILPILVPFLSQTMDGARDNFGQSFLTFLDLTLVTQYRVILPVMIFSLVITSIFRDEIDSGIMFLYKDINRTKIFNAKVLSLFAIYGLYVLGTVVASLLAYYVLMVPSGDVSSNLFPAQVADGGQSLVSILSTVTLNLITIVLVAMISISSKTIQSVLSGVFFTLLVTVSPMLIGIRYLFPSGYVEMSHSNLGTALLLIVVLFLLYLGVCYIKGLQKFKKVEF</sequence>
<dbReference type="Proteomes" id="UP000281771">
    <property type="component" value="Unassembled WGS sequence"/>
</dbReference>